<organism evidence="2 3">
    <name type="scientific">Hydrogenovibrio thermophilus</name>
    <dbReference type="NCBI Taxonomy" id="265883"/>
    <lineage>
        <taxon>Bacteria</taxon>
        <taxon>Pseudomonadati</taxon>
        <taxon>Pseudomonadota</taxon>
        <taxon>Gammaproteobacteria</taxon>
        <taxon>Thiotrichales</taxon>
        <taxon>Piscirickettsiaceae</taxon>
        <taxon>Hydrogenovibrio</taxon>
    </lineage>
</organism>
<evidence type="ECO:0000313" key="2">
    <source>
        <dbReference type="EMBL" id="QAB14263.1"/>
    </source>
</evidence>
<proteinExistence type="predicted"/>
<dbReference type="EMBL" id="CP035033">
    <property type="protein sequence ID" value="QAB14263.1"/>
    <property type="molecule type" value="Genomic_DNA"/>
</dbReference>
<keyword evidence="1" id="KW-1133">Transmembrane helix</keyword>
<keyword evidence="1" id="KW-0472">Membrane</keyword>
<evidence type="ECO:0000256" key="1">
    <source>
        <dbReference type="SAM" id="Phobius"/>
    </source>
</evidence>
<feature type="transmembrane region" description="Helical" evidence="1">
    <location>
        <begin position="46"/>
        <end position="66"/>
    </location>
</feature>
<accession>A0A451G475</accession>
<dbReference type="KEGG" id="htr:EPV75_00525"/>
<dbReference type="RefSeq" id="WP_128384109.1">
    <property type="nucleotide sequence ID" value="NZ_CP035033.1"/>
</dbReference>
<dbReference type="PANTHER" id="PTHR36443">
    <property type="entry name" value="BSR5223 PROTEIN"/>
    <property type="match status" value="1"/>
</dbReference>
<keyword evidence="1" id="KW-0812">Transmembrane</keyword>
<keyword evidence="3" id="KW-1185">Reference proteome</keyword>
<dbReference type="Proteomes" id="UP000285478">
    <property type="component" value="Chromosome"/>
</dbReference>
<gene>
    <name evidence="2" type="ORF">EPV75_00525</name>
</gene>
<dbReference type="AlphaFoldDB" id="A0A451G475"/>
<reference evidence="2 3" key="1">
    <citation type="journal article" date="2018" name="Environ. Microbiol.">
        <title>Genomes of ubiquitous marine and hypersaline Hydrogenovibrio, Thiomicrorhabdus and Thiomicrospira spp. encode a diversity of mechanisms to sustain chemolithoautotrophy in heterogeneous environments.</title>
        <authorList>
            <person name="Scott K.M."/>
            <person name="Williams J."/>
            <person name="Porter C.M.B."/>
            <person name="Russel S."/>
            <person name="Harmer T.L."/>
            <person name="Paul J.H."/>
            <person name="Antonen K.M."/>
            <person name="Bridges M.K."/>
            <person name="Camper G.J."/>
            <person name="Campla C.K."/>
            <person name="Casella L.G."/>
            <person name="Chase E."/>
            <person name="Conrad J.W."/>
            <person name="Cruz M.C."/>
            <person name="Dunlap D.S."/>
            <person name="Duran L."/>
            <person name="Fahsbender E.M."/>
            <person name="Goldsmith D.B."/>
            <person name="Keeley R.F."/>
            <person name="Kondoff M.R."/>
            <person name="Kussy B.I."/>
            <person name="Lane M.K."/>
            <person name="Lawler S."/>
            <person name="Leigh B.A."/>
            <person name="Lewis C."/>
            <person name="Lostal L.M."/>
            <person name="Marking D."/>
            <person name="Mancera P.A."/>
            <person name="McClenthan E.C."/>
            <person name="McIntyre E.A."/>
            <person name="Mine J.A."/>
            <person name="Modi S."/>
            <person name="Moore B.D."/>
            <person name="Morgan W.A."/>
            <person name="Nelson K.M."/>
            <person name="Nguyen K.N."/>
            <person name="Ogburn N."/>
            <person name="Parrino D.G."/>
            <person name="Pedapudi A.D."/>
            <person name="Pelham R.P."/>
            <person name="Preece A.M."/>
            <person name="Rampersad E.A."/>
            <person name="Richardson J.C."/>
            <person name="Rodgers C.M."/>
            <person name="Schaffer B.L."/>
            <person name="Sheridan N.E."/>
            <person name="Solone M.R."/>
            <person name="Staley Z.R."/>
            <person name="Tabuchi M."/>
            <person name="Waide R.J."/>
            <person name="Wanjugi P.W."/>
            <person name="Young S."/>
            <person name="Clum A."/>
            <person name="Daum C."/>
            <person name="Huntemann M."/>
            <person name="Ivanova N."/>
            <person name="Kyrpides N."/>
            <person name="Mikhailova N."/>
            <person name="Palaniappan K."/>
            <person name="Pillay M."/>
            <person name="Reddy T.B.K."/>
            <person name="Shapiro N."/>
            <person name="Stamatis D."/>
            <person name="Varghese N."/>
            <person name="Woyke T."/>
            <person name="Boden R."/>
            <person name="Freyermuth S.K."/>
            <person name="Kerfeld C.A."/>
        </authorList>
    </citation>
    <scope>NUCLEOTIDE SEQUENCE [LARGE SCALE GENOMIC DNA]</scope>
    <source>
        <strain evidence="2 3">JR-2</strain>
    </source>
</reference>
<evidence type="ECO:0000313" key="3">
    <source>
        <dbReference type="Proteomes" id="UP000285478"/>
    </source>
</evidence>
<dbReference type="PANTHER" id="PTHR36443:SF1">
    <property type="entry name" value="BSR5223 PROTEIN"/>
    <property type="match status" value="1"/>
</dbReference>
<name>A0A451G475_9GAMM</name>
<dbReference type="InterPro" id="IPR021320">
    <property type="entry name" value="DUF2905"/>
</dbReference>
<dbReference type="Pfam" id="PF11146">
    <property type="entry name" value="DUF2905"/>
    <property type="match status" value="1"/>
</dbReference>
<protein>
    <submittedName>
        <fullName evidence="2">DUF2905 domain-containing protein</fullName>
    </submittedName>
</protein>
<feature type="transmembrane region" description="Helical" evidence="1">
    <location>
        <begin position="5"/>
        <end position="26"/>
    </location>
</feature>
<sequence length="68" mass="7704">MVKWLIMVGALLLVIGVLWHFVPGLFSWFGKLPGDIDHQTENGRVFIPITSMILISLVLTVLLNLFNR</sequence>